<protein>
    <submittedName>
        <fullName evidence="2">Uncharacterized protein</fullName>
    </submittedName>
</protein>
<keyword evidence="3" id="KW-1185">Reference proteome</keyword>
<feature type="region of interest" description="Disordered" evidence="1">
    <location>
        <begin position="270"/>
        <end position="332"/>
    </location>
</feature>
<dbReference type="AlphaFoldDB" id="A0AAD5UYV3"/>
<reference evidence="2" key="1">
    <citation type="submission" date="2022-07" db="EMBL/GenBank/DDBJ databases">
        <title>Genome Sequence of Physisporinus lineatus.</title>
        <authorList>
            <person name="Buettner E."/>
        </authorList>
    </citation>
    <scope>NUCLEOTIDE SEQUENCE</scope>
    <source>
        <strain evidence="2">VT162</strain>
    </source>
</reference>
<evidence type="ECO:0000313" key="2">
    <source>
        <dbReference type="EMBL" id="KAJ3481513.1"/>
    </source>
</evidence>
<organism evidence="2 3">
    <name type="scientific">Meripilus lineatus</name>
    <dbReference type="NCBI Taxonomy" id="2056292"/>
    <lineage>
        <taxon>Eukaryota</taxon>
        <taxon>Fungi</taxon>
        <taxon>Dikarya</taxon>
        <taxon>Basidiomycota</taxon>
        <taxon>Agaricomycotina</taxon>
        <taxon>Agaricomycetes</taxon>
        <taxon>Polyporales</taxon>
        <taxon>Meripilaceae</taxon>
        <taxon>Meripilus</taxon>
    </lineage>
</organism>
<dbReference type="EMBL" id="JANAWD010000317">
    <property type="protein sequence ID" value="KAJ3481513.1"/>
    <property type="molecule type" value="Genomic_DNA"/>
</dbReference>
<comment type="caution">
    <text evidence="2">The sequence shown here is derived from an EMBL/GenBank/DDBJ whole genome shotgun (WGS) entry which is preliminary data.</text>
</comment>
<feature type="region of interest" description="Disordered" evidence="1">
    <location>
        <begin position="143"/>
        <end position="163"/>
    </location>
</feature>
<feature type="compositionally biased region" description="Basic and acidic residues" evidence="1">
    <location>
        <begin position="270"/>
        <end position="280"/>
    </location>
</feature>
<proteinExistence type="predicted"/>
<feature type="compositionally biased region" description="Basic and acidic residues" evidence="1">
    <location>
        <begin position="309"/>
        <end position="325"/>
    </location>
</feature>
<dbReference type="Proteomes" id="UP001212997">
    <property type="component" value="Unassembled WGS sequence"/>
</dbReference>
<sequence>MTQSETPFAMNTPCVPGAFSFLGRDRLKRTLLVKMSSYVGSRMSPGMVELAPLLWRKTVDFFHNEGALTLECFRLHLGENQNGSTLQMFFGIQRHNFMWVANIPPGTSINFNVRDNTNAIVPSGSFIIQNGADLSCLGTPTTNSLNVESPTSNPSTDRTRQAQSDSMRAILAAVVPSSILIVVKPARFRSHPMMELILAAFLSGLSVIINPFDGETYPTTTATVFSSAARATQNQVVSVDGNDSGSSCRLDALSNTAVANGRVSGVWHDQKPLEEPENRKSKTFRNRKSELANEYGAGVASDEESTVNGRRDSRIRIKDRAEHFDVPPAYTH</sequence>
<accession>A0AAD5UYV3</accession>
<name>A0AAD5UYV3_9APHY</name>
<evidence type="ECO:0000256" key="1">
    <source>
        <dbReference type="SAM" id="MobiDB-lite"/>
    </source>
</evidence>
<evidence type="ECO:0000313" key="3">
    <source>
        <dbReference type="Proteomes" id="UP001212997"/>
    </source>
</evidence>
<gene>
    <name evidence="2" type="ORF">NLI96_g7601</name>
</gene>